<keyword evidence="1" id="KW-0472">Membrane</keyword>
<dbReference type="EMBL" id="CP022684">
    <property type="protein sequence ID" value="AUM11333.1"/>
    <property type="molecule type" value="Genomic_DNA"/>
</dbReference>
<name>A0A2K9LGG8_9GAMM</name>
<evidence type="ECO:0000313" key="3">
    <source>
        <dbReference type="EMBL" id="AUM11333.1"/>
    </source>
</evidence>
<dbReference type="InterPro" id="IPR000253">
    <property type="entry name" value="FHA_dom"/>
</dbReference>
<dbReference type="SMART" id="SM00240">
    <property type="entry name" value="FHA"/>
    <property type="match status" value="2"/>
</dbReference>
<keyword evidence="1" id="KW-0812">Transmembrane</keyword>
<dbReference type="PANTHER" id="PTHR23308">
    <property type="entry name" value="NUCLEAR INHIBITOR OF PROTEIN PHOSPHATASE-1"/>
    <property type="match status" value="1"/>
</dbReference>
<dbReference type="Proteomes" id="UP000235116">
    <property type="component" value="Chromosome"/>
</dbReference>
<dbReference type="PROSITE" id="PS50006">
    <property type="entry name" value="FHA_DOMAIN"/>
    <property type="match status" value="2"/>
</dbReference>
<dbReference type="InterPro" id="IPR050923">
    <property type="entry name" value="Cell_Proc_Reg/RNA_Proc"/>
</dbReference>
<sequence length="334" mass="36510">MSYKNVQYATMHDSTLTPTKVGGFRLRSLQDGEEFPLDTDEMLVGREVECSITLDSGHISRYHAKISLLNGDVVVEDLRSTNGTFINGRRISAPQSVSVGDEVRFHEISFRLVSDDEGSGDADATVFQSAPAVASTKDTSARKVTNSVAEQIQAQPAMAEAAPEPDEDSTRLLSVDDLNRLQGKSEHVNARVDNGSGPRLVMLTAPIRGKVYSLISQNKSAWVIGRDQSVDFQVGDKTVSGQHARIRKLADEWVLESCEGRNPIFINNRSVEFTTLHPGDVIRVGRMELIFRTDEKALVPDHDETPRFAASRTNVALLIGAVVVLGLVLGIILV</sequence>
<evidence type="ECO:0000259" key="2">
    <source>
        <dbReference type="PROSITE" id="PS50006"/>
    </source>
</evidence>
<gene>
    <name evidence="3" type="ORF">Kalk_02315</name>
</gene>
<dbReference type="InterPro" id="IPR008984">
    <property type="entry name" value="SMAD_FHA_dom_sf"/>
</dbReference>
<proteinExistence type="predicted"/>
<accession>A0A2K9LGG8</accession>
<feature type="domain" description="FHA" evidence="2">
    <location>
        <begin position="222"/>
        <end position="271"/>
    </location>
</feature>
<keyword evidence="4" id="KW-1185">Reference proteome</keyword>
<protein>
    <recommendedName>
        <fullName evidence="2">FHA domain-containing protein</fullName>
    </recommendedName>
</protein>
<dbReference type="Pfam" id="PF00498">
    <property type="entry name" value="FHA"/>
    <property type="match status" value="2"/>
</dbReference>
<dbReference type="Gene3D" id="2.60.200.20">
    <property type="match status" value="2"/>
</dbReference>
<organism evidence="3 4">
    <name type="scientific">Ketobacter alkanivorans</name>
    <dbReference type="NCBI Taxonomy" id="1917421"/>
    <lineage>
        <taxon>Bacteria</taxon>
        <taxon>Pseudomonadati</taxon>
        <taxon>Pseudomonadota</taxon>
        <taxon>Gammaproteobacteria</taxon>
        <taxon>Pseudomonadales</taxon>
        <taxon>Ketobacteraceae</taxon>
        <taxon>Ketobacter</taxon>
    </lineage>
</organism>
<dbReference type="KEGG" id="kak:Kalk_02315"/>
<feature type="transmembrane region" description="Helical" evidence="1">
    <location>
        <begin position="315"/>
        <end position="333"/>
    </location>
</feature>
<reference evidence="4" key="1">
    <citation type="submission" date="2017-08" db="EMBL/GenBank/DDBJ databases">
        <title>Direct submision.</title>
        <authorList>
            <person name="Kim S.-J."/>
            <person name="Rhee S.-K."/>
        </authorList>
    </citation>
    <scope>NUCLEOTIDE SEQUENCE [LARGE SCALE GENOMIC DNA]</scope>
    <source>
        <strain evidence="4">GI5</strain>
    </source>
</reference>
<keyword evidence="1" id="KW-1133">Transmembrane helix</keyword>
<feature type="domain" description="FHA" evidence="2">
    <location>
        <begin position="42"/>
        <end position="91"/>
    </location>
</feature>
<evidence type="ECO:0000256" key="1">
    <source>
        <dbReference type="SAM" id="Phobius"/>
    </source>
</evidence>
<dbReference type="SUPFAM" id="SSF49879">
    <property type="entry name" value="SMAD/FHA domain"/>
    <property type="match status" value="2"/>
</dbReference>
<evidence type="ECO:0000313" key="4">
    <source>
        <dbReference type="Proteomes" id="UP000235116"/>
    </source>
</evidence>
<dbReference type="CDD" id="cd00060">
    <property type="entry name" value="FHA"/>
    <property type="match status" value="2"/>
</dbReference>
<dbReference type="AlphaFoldDB" id="A0A2K9LGG8"/>